<organism evidence="2 3">
    <name type="scientific">Amycolatopsis magusensis</name>
    <dbReference type="NCBI Taxonomy" id="882444"/>
    <lineage>
        <taxon>Bacteria</taxon>
        <taxon>Bacillati</taxon>
        <taxon>Actinomycetota</taxon>
        <taxon>Actinomycetes</taxon>
        <taxon>Pseudonocardiales</taxon>
        <taxon>Pseudonocardiaceae</taxon>
        <taxon>Amycolatopsis</taxon>
    </lineage>
</organism>
<accession>A0ABS4PMW2</accession>
<evidence type="ECO:0000313" key="3">
    <source>
        <dbReference type="Proteomes" id="UP000741013"/>
    </source>
</evidence>
<dbReference type="EMBL" id="JAGGMS010000001">
    <property type="protein sequence ID" value="MBP2180260.1"/>
    <property type="molecule type" value="Genomic_DNA"/>
</dbReference>
<evidence type="ECO:0000256" key="1">
    <source>
        <dbReference type="SAM" id="Phobius"/>
    </source>
</evidence>
<dbReference type="RefSeq" id="WP_209663854.1">
    <property type="nucleotide sequence ID" value="NZ_JAGGMS010000001.1"/>
</dbReference>
<comment type="caution">
    <text evidence="2">The sequence shown here is derived from an EMBL/GenBank/DDBJ whole genome shotgun (WGS) entry which is preliminary data.</text>
</comment>
<gene>
    <name evidence="2" type="ORF">JOM49_001786</name>
</gene>
<evidence type="ECO:0008006" key="4">
    <source>
        <dbReference type="Google" id="ProtNLM"/>
    </source>
</evidence>
<feature type="transmembrane region" description="Helical" evidence="1">
    <location>
        <begin position="41"/>
        <end position="61"/>
    </location>
</feature>
<dbReference type="Proteomes" id="UP000741013">
    <property type="component" value="Unassembled WGS sequence"/>
</dbReference>
<sequence>MSEPGVVLDEPGAGGAPLLWGPGFALAGFLLELFADGPVHTIEWVLVGLALLGVTMLWVYARRRFLSVKVTTEALWQGRESLPVSRIKELDDVGTPVGAKVLGGGPAVPRKFEDVPLRLDDGSVVLAWARDAEELRDALRRVTGIVRESDGE</sequence>
<evidence type="ECO:0000313" key="2">
    <source>
        <dbReference type="EMBL" id="MBP2180260.1"/>
    </source>
</evidence>
<protein>
    <recommendedName>
        <fullName evidence="4">DUF3093 domain-containing protein</fullName>
    </recommendedName>
</protein>
<keyword evidence="1" id="KW-0472">Membrane</keyword>
<keyword evidence="3" id="KW-1185">Reference proteome</keyword>
<feature type="transmembrane region" description="Helical" evidence="1">
    <location>
        <begin position="12"/>
        <end position="35"/>
    </location>
</feature>
<proteinExistence type="predicted"/>
<reference evidence="2 3" key="1">
    <citation type="submission" date="2021-03" db="EMBL/GenBank/DDBJ databases">
        <title>Sequencing the genomes of 1000 actinobacteria strains.</title>
        <authorList>
            <person name="Klenk H.-P."/>
        </authorList>
    </citation>
    <scope>NUCLEOTIDE SEQUENCE [LARGE SCALE GENOMIC DNA]</scope>
    <source>
        <strain evidence="2 3">DSM 45510</strain>
    </source>
</reference>
<name>A0ABS4PMW2_9PSEU</name>
<keyword evidence="1" id="KW-0812">Transmembrane</keyword>
<keyword evidence="1" id="KW-1133">Transmembrane helix</keyword>